<evidence type="ECO:0000256" key="4">
    <source>
        <dbReference type="ARBA" id="ARBA00022833"/>
    </source>
</evidence>
<dbReference type="SMART" id="SM00109">
    <property type="entry name" value="C1"/>
    <property type="match status" value="1"/>
</dbReference>
<dbReference type="Pfam" id="PF06602">
    <property type="entry name" value="Myotub-related"/>
    <property type="match status" value="1"/>
</dbReference>
<feature type="region of interest" description="Disordered" evidence="5">
    <location>
        <begin position="849"/>
        <end position="881"/>
    </location>
</feature>
<dbReference type="GO" id="GO:0016020">
    <property type="term" value="C:membrane"/>
    <property type="evidence" value="ECO:0007669"/>
    <property type="project" value="TreeGrafter"/>
</dbReference>
<evidence type="ECO:0000256" key="3">
    <source>
        <dbReference type="ARBA" id="ARBA00022723"/>
    </source>
</evidence>
<evidence type="ECO:0000259" key="9">
    <source>
        <dbReference type="PROSITE" id="PS51339"/>
    </source>
</evidence>
<evidence type="ECO:0000313" key="11">
    <source>
        <dbReference type="Proteomes" id="UP001497525"/>
    </source>
</evidence>
<feature type="domain" description="UDENN" evidence="8">
    <location>
        <begin position="61"/>
        <end position="547"/>
    </location>
</feature>
<dbReference type="Pfam" id="PF12335">
    <property type="entry name" value="SBF2"/>
    <property type="match status" value="1"/>
</dbReference>
<sequence length="2720" mass="301808">MEPVTSGGGVCTLHALVQAPLGQGPPLPPPSITIPQSNSSRARIDFVGTRGKHEVMPRLVDYVVLVGYDFKRSSSGESQGIILQRFPTRSWEDYPYKFCVEAFCQPCGWRLSQTRLPPSFFVAYLTDELSDPYFAACLTFYEAVTSEQLALSERSKLTGANCARLTSSLVNVLNGGTHSRSRAVRSSLISNSFHSSESLSSLGGRSGEGVGSTLHSVQDCTDPNLVRPAEFYAPKCLVLLARHQHFDVLKNSLSLLYTVFADSVQDCSLGRMIATLLGAVEVPPCGGPRITFTLGVGDRQTIQPARCSTIPITRNYVALLFRHLGVHNVILLFSAMLSDQKVLLCSRSLNRLTECGHALTSLLYPLKYSHTFVPILPKVLIEYLNAPIPFLYGIHSSYKDLVPDLPDVFVVDLDGGSVACPENISVPQLPEPYFKEVVDSLFHVLTPELFTSDQVYPPKPEIISPDLLFQDKQLRAIFIRLFASLFSGYRSCLNITRIHPQPVIHFNQSMFLMLRAISSHNEFFERLLSSLRFQQFILERGPPFRVCDIFDEVYDTAEPSSHQVLGTWSHFDGELDIEDCSSLPTAERLSQKLLENECGERSVEHVLPNQAVEAHKRLHQSPFPTLDARLVEKMITEATEKRNKSVQYPKPEPRFVPQGQNLDRRLFKAEMFPDKTRVLREFVADIFNQHITEALKRRNTIRQDLRSRPIRRLFVDELQVYLTPTTSQSPTDAIKNLAKSPDHIPYEERALLNGEQFELVVDLLDEALSQENRSEDSGISSVVLDLCTKFSTKLNNVRYYANMTHQIQRHAIWGKMSFWESLFNEHVNSQIRQLYQHCSKQSIQSQRASAAVVAESNRTGSSGADGSETAGRRGSCSSQTLSSNGERIILIKESTEAPFQQPMYTSSMSALEIAAEEMRVGHLRSKNAQLTLESLEENTVYAQIIHFVNLIVNFRIPVDIGAEAADFYGDPNSMNAIENHLDFPTNAGESIPNGLYHHSRSNGPYHERGTGDSKKSAGDMHNHEFQDYTTERYGQKHGRADDVVNVTSALNYISNLENWLRRFVDKVVEENNIVEGYKKKVNEKIEGIIEGHLLNLKSVYPEVKNIPKTKKPEIASPTLLPEEITIPIAGMECIPCQLLLDGRLERTDWQWLDTSSDLNANGQNSGLSERSGGSTGNVGTENEVEFDTMLHPLLPAQGAVFITNYRFIFTGFPKDPYQSNKVVIRSFPVAALHSVKKLGIIRTTTVFPATTSAQPNVYTTSERTATIFTGKRSRGLSAVGSRHKHRGQKNSLELSSRKGFVRIDENLYVLSIRALSMQLLRLGFDPDEVPSDTREELQNLLVQLRYPTALRLGFNLSTVDMSMTTRSRQNMDPRLSPTTAPASRERSWTYVPDDYVPDTEPRLSRTSRINDDVTSATLTEIGSSFSKPLSPIFRLADEAAAAITTVLTSAGVPKLEPKLLSIFVNSPGYLDMARFALGSYSSSKSSSINTGASSSGRSTEGSSGGGCSGIGAVVQSGSDVLPTGARLVAFNVHYEVTRSYPPLLVVPQSISQSCLSKVARFYRHGRFPVVTWQHPGTGAYLLRGSGFSSKPIVGALKYVGSSGPSINPISDKDGSGESGEHSGSHVSSSKEHARYLLALVDMAFGAMSAVGSVSRLQDNFPSDVDISSKDEEPGSMNNSTIASPASEHATLNKRTPDNLTVSNSLQMCGNKARSLGRLTGLTLRHAHGEATPMGSTVSGLDVDDVSSSNINFRSTSPKIGSTSTKGHRVVTLYVLGERSAMKDITKHSSFQSVEFVPIDFVSQSAISKSFKELFKACFPADVSKLHAAHKFLTAATNAAGITSAPPVQTNLQDTDANDLGSVTPGSATPTVSSTMSGTASTIHTAIFDCGWLSQVQSVLQLAGAVVYLLDIKGVSVALCLENGYDAVTQTITLAQIMMDPDYRTIAGFCALIEKEWLMFGHPFSQRLHQISPSKSDPISPVFLQFLDAVHQLLRQFPLSFEFNDFFLQFLAYHHMSNRFHNFKYDCEFDRLTTWFNGSEVPPSKLRTNDSVCLRIDENLLQKHQSHSIWSYIQQQHDEWPVFFNFRYSRQMGEKVLHPATNMASLDIWQFYLSEDLATGPVYDLDHFSPSYRKHTKCPYEPVLREGFNNSHIEKVYAVLGLREGEEATGWRKAWEQAQAELGERVISRAARGHQYQGRDLGAKTITITRILNPDGPSVSKNGRQGSEPLTRGEEDAYFSAPPRRAISTSVSENNTDTATDTVPRSLVISNQTTLTPQGYQASGFSEARVASSASSELEEALTSRAKTEDLKPSKMDFGINDGRMLRINVRLPDLRTGGLRSDRLHTESEDEGLEAYADHDGSSLDDDSLDDCFAARSAALCDHRVTTLRRLSRRNASKSHARVYPQTSLETGLGSGLGYESDSVTSGSLCSANRSQISFAGNSDEATSNFMFTNPHNFVPTSVIMPNVRCQLCSNFFLFLGAGRTAARCTNCSYLCHEKCAPLVPKQCRTEYSVSAGSGSFDTARVMDYNSRVSLRRHFSGLTADDDQSRSVGFLSPRPPWRNNRVSCHSIDPSVRNSVNAAHDKKPQRESPAFEHCSLDRRTAQSEHTPTDLTNAYFHGLLYKMGHRKLLQQWKQRFFVLDTSRHQLRYYDTPADEVPRGCIDLQDVRAVRLVKNIGLQRRVSECGVFELETGTRIYRFASEPPEKAGEWVDRIQNTIQ</sequence>
<dbReference type="Gene3D" id="3.30.450.200">
    <property type="match status" value="1"/>
</dbReference>
<feature type="region of interest" description="Disordered" evidence="5">
    <location>
        <begin position="1481"/>
        <end position="1503"/>
    </location>
</feature>
<feature type="domain" description="Myotubularin phosphatase" evidence="9">
    <location>
        <begin position="1506"/>
        <end position="2112"/>
    </location>
</feature>
<dbReference type="Gene3D" id="3.40.50.11500">
    <property type="match status" value="1"/>
</dbReference>
<dbReference type="SMART" id="SM00800">
    <property type="entry name" value="uDENN"/>
    <property type="match status" value="1"/>
</dbReference>
<dbReference type="Pfam" id="PF02141">
    <property type="entry name" value="DENN"/>
    <property type="match status" value="1"/>
</dbReference>
<keyword evidence="3" id="KW-0479">Metal-binding</keyword>
<dbReference type="Pfam" id="PF00169">
    <property type="entry name" value="PH"/>
    <property type="match status" value="1"/>
</dbReference>
<dbReference type="GO" id="GO:0005085">
    <property type="term" value="F:guanyl-nucleotide exchange factor activity"/>
    <property type="evidence" value="ECO:0007669"/>
    <property type="project" value="TreeGrafter"/>
</dbReference>
<dbReference type="SUPFAM" id="SSF50729">
    <property type="entry name" value="PH domain-like"/>
    <property type="match status" value="1"/>
</dbReference>
<feature type="region of interest" description="Disordered" evidence="5">
    <location>
        <begin position="1160"/>
        <end position="1180"/>
    </location>
</feature>
<dbReference type="InterPro" id="IPR001194">
    <property type="entry name" value="cDENN_dom"/>
</dbReference>
<dbReference type="SMART" id="SM00799">
    <property type="entry name" value="DENN"/>
    <property type="match status" value="1"/>
</dbReference>
<dbReference type="InterPro" id="IPR037516">
    <property type="entry name" value="Tripartite_DENN"/>
</dbReference>
<dbReference type="InterPro" id="IPR005113">
    <property type="entry name" value="uDENN_dom"/>
</dbReference>
<feature type="compositionally biased region" description="Basic and acidic residues" evidence="5">
    <location>
        <begin position="1610"/>
        <end position="1627"/>
    </location>
</feature>
<dbReference type="Pfam" id="PF00130">
    <property type="entry name" value="C1_1"/>
    <property type="match status" value="1"/>
</dbReference>
<dbReference type="EMBL" id="CAXLJL010000689">
    <property type="protein sequence ID" value="CAL5139988.1"/>
    <property type="molecule type" value="Genomic_DNA"/>
</dbReference>
<dbReference type="InterPro" id="IPR010569">
    <property type="entry name" value="Myotubularin-like_Pase_dom"/>
</dbReference>
<gene>
    <name evidence="10" type="ORF">CDAUBV1_LOCUS15169</name>
</gene>
<feature type="region of interest" description="Disordered" evidence="5">
    <location>
        <begin position="2211"/>
        <end position="2235"/>
    </location>
</feature>
<keyword evidence="2" id="KW-0597">Phosphoprotein</keyword>
<dbReference type="PROSITE" id="PS51339">
    <property type="entry name" value="PPASE_MYOTUBULARIN"/>
    <property type="match status" value="1"/>
</dbReference>
<reference evidence="10" key="1">
    <citation type="submission" date="2024-06" db="EMBL/GenBank/DDBJ databases">
        <authorList>
            <person name="Liu X."/>
            <person name="Lenzi L."/>
            <person name="Haldenby T S."/>
            <person name="Uol C."/>
        </authorList>
    </citation>
    <scope>NUCLEOTIDE SEQUENCE</scope>
</reference>
<dbReference type="InterPro" id="IPR043153">
    <property type="entry name" value="DENN_C"/>
</dbReference>
<comment type="similarity">
    <text evidence="1">Belongs to the protein-tyrosine phosphatase family. Non-receptor class myotubularin subfamily.</text>
</comment>
<feature type="region of interest" description="Disordered" evidence="5">
    <location>
        <begin position="1606"/>
        <end position="1627"/>
    </location>
</feature>
<dbReference type="Gene3D" id="3.30.60.20">
    <property type="match status" value="1"/>
</dbReference>
<dbReference type="PROSITE" id="PS50003">
    <property type="entry name" value="PH_DOMAIN"/>
    <property type="match status" value="1"/>
</dbReference>
<protein>
    <recommendedName>
        <fullName evidence="12">Myotubularin-related protein 13</fullName>
    </recommendedName>
</protein>
<dbReference type="InterPro" id="IPR001849">
    <property type="entry name" value="PH_domain"/>
</dbReference>
<dbReference type="InterPro" id="IPR030564">
    <property type="entry name" value="Myotubularin"/>
</dbReference>
<feature type="domain" description="Phorbol-ester/DAG-type" evidence="7">
    <location>
        <begin position="2455"/>
        <end position="2508"/>
    </location>
</feature>
<dbReference type="InterPro" id="IPR046349">
    <property type="entry name" value="C1-like_sf"/>
</dbReference>
<evidence type="ECO:0000259" key="6">
    <source>
        <dbReference type="PROSITE" id="PS50003"/>
    </source>
</evidence>
<dbReference type="Proteomes" id="UP001497525">
    <property type="component" value="Unassembled WGS sequence"/>
</dbReference>
<comment type="caution">
    <text evidence="10">The sequence shown here is derived from an EMBL/GenBank/DDBJ whole genome shotgun (WGS) entry which is preliminary data.</text>
</comment>
<dbReference type="PANTHER" id="PTHR10807:SF109">
    <property type="entry name" value="SET DOMAIN BINDING FACTOR, ISOFORM A"/>
    <property type="match status" value="1"/>
</dbReference>
<dbReference type="PANTHER" id="PTHR10807">
    <property type="entry name" value="MYOTUBULARIN-RELATED"/>
    <property type="match status" value="1"/>
</dbReference>
<evidence type="ECO:0000256" key="2">
    <source>
        <dbReference type="ARBA" id="ARBA00022553"/>
    </source>
</evidence>
<dbReference type="PROSITE" id="PS50081">
    <property type="entry name" value="ZF_DAG_PE_2"/>
    <property type="match status" value="1"/>
</dbReference>
<feature type="compositionally biased region" description="Low complexity" evidence="5">
    <location>
        <begin position="1481"/>
        <end position="1501"/>
    </location>
</feature>
<dbReference type="SUPFAM" id="SSF52799">
    <property type="entry name" value="(Phosphotyrosine protein) phosphatases II"/>
    <property type="match status" value="1"/>
</dbReference>
<proteinExistence type="inferred from homology"/>
<dbReference type="GO" id="GO:0005737">
    <property type="term" value="C:cytoplasm"/>
    <property type="evidence" value="ECO:0007669"/>
    <property type="project" value="TreeGrafter"/>
</dbReference>
<dbReference type="InterPro" id="IPR029021">
    <property type="entry name" value="Prot-tyrosine_phosphatase-like"/>
</dbReference>
<feature type="region of interest" description="Disordered" evidence="5">
    <location>
        <begin position="988"/>
        <end position="1020"/>
    </location>
</feature>
<dbReference type="SMART" id="SM00233">
    <property type="entry name" value="PH"/>
    <property type="match status" value="1"/>
</dbReference>
<dbReference type="SMART" id="SM00801">
    <property type="entry name" value="dDENN"/>
    <property type="match status" value="1"/>
</dbReference>
<keyword evidence="4" id="KW-0862">Zinc</keyword>
<evidence type="ECO:0000259" key="7">
    <source>
        <dbReference type="PROSITE" id="PS50081"/>
    </source>
</evidence>
<dbReference type="SUPFAM" id="SSF57889">
    <property type="entry name" value="Cysteine-rich domain"/>
    <property type="match status" value="1"/>
</dbReference>
<dbReference type="Gene3D" id="2.30.29.30">
    <property type="entry name" value="Pleckstrin-homology domain (PH domain)/Phosphotyrosine-binding domain (PTB)"/>
    <property type="match status" value="1"/>
</dbReference>
<dbReference type="GO" id="GO:0046872">
    <property type="term" value="F:metal ion binding"/>
    <property type="evidence" value="ECO:0007669"/>
    <property type="project" value="UniProtKB-KW"/>
</dbReference>
<accession>A0AAV2TS01</accession>
<feature type="compositionally biased region" description="Basic and acidic residues" evidence="5">
    <location>
        <begin position="1005"/>
        <end position="1020"/>
    </location>
</feature>
<dbReference type="InterPro" id="IPR002219">
    <property type="entry name" value="PKC_DAG/PE"/>
</dbReference>
<dbReference type="InterPro" id="IPR011993">
    <property type="entry name" value="PH-like_dom_sf"/>
</dbReference>
<evidence type="ECO:0000313" key="10">
    <source>
        <dbReference type="EMBL" id="CAL5139988.1"/>
    </source>
</evidence>
<dbReference type="InterPro" id="IPR005112">
    <property type="entry name" value="dDENN_dom"/>
</dbReference>
<organism evidence="10 11">
    <name type="scientific">Calicophoron daubneyi</name>
    <name type="common">Rumen fluke</name>
    <name type="synonym">Paramphistomum daubneyi</name>
    <dbReference type="NCBI Taxonomy" id="300641"/>
    <lineage>
        <taxon>Eukaryota</taxon>
        <taxon>Metazoa</taxon>
        <taxon>Spiralia</taxon>
        <taxon>Lophotrochozoa</taxon>
        <taxon>Platyhelminthes</taxon>
        <taxon>Trematoda</taxon>
        <taxon>Digenea</taxon>
        <taxon>Plagiorchiida</taxon>
        <taxon>Pronocephalata</taxon>
        <taxon>Paramphistomoidea</taxon>
        <taxon>Paramphistomidae</taxon>
        <taxon>Calicophoron</taxon>
    </lineage>
</organism>
<dbReference type="InterPro" id="IPR022096">
    <property type="entry name" value="SBF1/SBF2"/>
</dbReference>
<dbReference type="Pfam" id="PF03456">
    <property type="entry name" value="uDENN"/>
    <property type="match status" value="1"/>
</dbReference>
<evidence type="ECO:0008006" key="12">
    <source>
        <dbReference type="Google" id="ProtNLM"/>
    </source>
</evidence>
<evidence type="ECO:0000259" key="8">
    <source>
        <dbReference type="PROSITE" id="PS50211"/>
    </source>
</evidence>
<name>A0AAV2TS01_CALDB</name>
<evidence type="ECO:0000256" key="5">
    <source>
        <dbReference type="SAM" id="MobiDB-lite"/>
    </source>
</evidence>
<dbReference type="PROSITE" id="PS50211">
    <property type="entry name" value="DENN"/>
    <property type="match status" value="1"/>
</dbReference>
<feature type="region of interest" description="Disordered" evidence="5">
    <location>
        <begin position="1663"/>
        <end position="1698"/>
    </location>
</feature>
<evidence type="ECO:0000256" key="1">
    <source>
        <dbReference type="ARBA" id="ARBA00007471"/>
    </source>
</evidence>
<feature type="domain" description="PH" evidence="6">
    <location>
        <begin position="2615"/>
        <end position="2720"/>
    </location>
</feature>